<dbReference type="Proteomes" id="UP000596742">
    <property type="component" value="Unassembled WGS sequence"/>
</dbReference>
<dbReference type="AlphaFoldDB" id="A0A8B6BHB3"/>
<reference evidence="1" key="1">
    <citation type="submission" date="2018-11" db="EMBL/GenBank/DDBJ databases">
        <authorList>
            <person name="Alioto T."/>
            <person name="Alioto T."/>
        </authorList>
    </citation>
    <scope>NUCLEOTIDE SEQUENCE</scope>
</reference>
<name>A0A8B6BHB3_MYTGA</name>
<gene>
    <name evidence="1" type="ORF">MGAL_10B090972</name>
</gene>
<dbReference type="EMBL" id="UYJE01000116">
    <property type="protein sequence ID" value="VDH90277.1"/>
    <property type="molecule type" value="Genomic_DNA"/>
</dbReference>
<evidence type="ECO:0000313" key="1">
    <source>
        <dbReference type="EMBL" id="VDH90277.1"/>
    </source>
</evidence>
<organism evidence="1 2">
    <name type="scientific">Mytilus galloprovincialis</name>
    <name type="common">Mediterranean mussel</name>
    <dbReference type="NCBI Taxonomy" id="29158"/>
    <lineage>
        <taxon>Eukaryota</taxon>
        <taxon>Metazoa</taxon>
        <taxon>Spiralia</taxon>
        <taxon>Lophotrochozoa</taxon>
        <taxon>Mollusca</taxon>
        <taxon>Bivalvia</taxon>
        <taxon>Autobranchia</taxon>
        <taxon>Pteriomorphia</taxon>
        <taxon>Mytilida</taxon>
        <taxon>Mytiloidea</taxon>
        <taxon>Mytilidae</taxon>
        <taxon>Mytilinae</taxon>
        <taxon>Mytilus</taxon>
    </lineage>
</organism>
<accession>A0A8B6BHB3</accession>
<protein>
    <recommendedName>
        <fullName evidence="3">Death domain-containing protein</fullName>
    </recommendedName>
</protein>
<sequence length="184" mass="21665">MQYSVNELKELLVYLKKDSAIWEALLHDDSHQEPEILKFETLRKYRDEFCITFNDIKQAIESGNIRNPHTLCKVVRGKPIDFDQEPELWDLIPSEQHFDKLAPLVGNNSLSFLVELGMEFATWEQIRFKQNDRDLVKLNLQIMQEWKTFCNLKTIRPSLRHIGQAFNNIGKNIKLVENALADFF</sequence>
<evidence type="ECO:0008006" key="3">
    <source>
        <dbReference type="Google" id="ProtNLM"/>
    </source>
</evidence>
<evidence type="ECO:0000313" key="2">
    <source>
        <dbReference type="Proteomes" id="UP000596742"/>
    </source>
</evidence>
<keyword evidence="2" id="KW-1185">Reference proteome</keyword>
<dbReference type="OrthoDB" id="6138634at2759"/>
<comment type="caution">
    <text evidence="1">The sequence shown here is derived from an EMBL/GenBank/DDBJ whole genome shotgun (WGS) entry which is preliminary data.</text>
</comment>
<proteinExistence type="predicted"/>